<dbReference type="GO" id="GO:0004048">
    <property type="term" value="F:anthranilate phosphoribosyltransferase activity"/>
    <property type="evidence" value="ECO:0007669"/>
    <property type="project" value="UniProtKB-UniRule"/>
</dbReference>
<keyword evidence="3" id="KW-0028">Amino-acid biosynthesis</keyword>
<evidence type="ECO:0000259" key="4">
    <source>
        <dbReference type="Pfam" id="PF00591"/>
    </source>
</evidence>
<feature type="binding site" evidence="3">
    <location>
        <position position="84"/>
    </location>
    <ligand>
        <name>5-phospho-alpha-D-ribose 1-diphosphate</name>
        <dbReference type="ChEBI" id="CHEBI:58017"/>
    </ligand>
</feature>
<dbReference type="RefSeq" id="WP_110132156.1">
    <property type="nucleotide sequence ID" value="NZ_QHJQ01000014.1"/>
</dbReference>
<feature type="binding site" evidence="3">
    <location>
        <position position="96"/>
    </location>
    <ligand>
        <name>Mg(2+)</name>
        <dbReference type="ChEBI" id="CHEBI:18420"/>
        <label>1</label>
    </ligand>
</feature>
<dbReference type="FunCoup" id="A0A317ZGB0">
    <property type="interactions" value="364"/>
</dbReference>
<dbReference type="GO" id="GO:0000287">
    <property type="term" value="F:magnesium ion binding"/>
    <property type="evidence" value="ECO:0007669"/>
    <property type="project" value="UniProtKB-UniRule"/>
</dbReference>
<comment type="pathway">
    <text evidence="3">Amino-acid biosynthesis; L-tryptophan biosynthesis; L-tryptophan from chorismate: step 2/5.</text>
</comment>
<comment type="catalytic activity">
    <reaction evidence="3">
        <text>N-(5-phospho-beta-D-ribosyl)anthranilate + diphosphate = 5-phospho-alpha-D-ribose 1-diphosphate + anthranilate</text>
        <dbReference type="Rhea" id="RHEA:11768"/>
        <dbReference type="ChEBI" id="CHEBI:16567"/>
        <dbReference type="ChEBI" id="CHEBI:18277"/>
        <dbReference type="ChEBI" id="CHEBI:33019"/>
        <dbReference type="ChEBI" id="CHEBI:58017"/>
        <dbReference type="EC" id="2.4.2.18"/>
    </reaction>
</comment>
<evidence type="ECO:0000313" key="7">
    <source>
        <dbReference type="Proteomes" id="UP000247099"/>
    </source>
</evidence>
<dbReference type="InterPro" id="IPR005940">
    <property type="entry name" value="Anthranilate_Pribosyl_Tfrase"/>
</dbReference>
<name>A0A317ZGB0_9BACT</name>
<proteinExistence type="inferred from homology"/>
<feature type="binding site" evidence="3">
    <location>
        <begin position="112"/>
        <end position="120"/>
    </location>
    <ligand>
        <name>5-phospho-alpha-D-ribose 1-diphosphate</name>
        <dbReference type="ChEBI" id="CHEBI:58017"/>
    </ligand>
</feature>
<dbReference type="InParanoid" id="A0A317ZGB0"/>
<dbReference type="SUPFAM" id="SSF47648">
    <property type="entry name" value="Nucleoside phosphorylase/phosphoribosyltransferase N-terminal domain"/>
    <property type="match status" value="1"/>
</dbReference>
<keyword evidence="1 3" id="KW-0328">Glycosyltransferase</keyword>
<dbReference type="Gene3D" id="1.20.970.10">
    <property type="entry name" value="Transferase, Pyrimidine Nucleoside Phosphorylase, Chain C"/>
    <property type="match status" value="1"/>
</dbReference>
<dbReference type="HAMAP" id="MF_00211">
    <property type="entry name" value="TrpD"/>
    <property type="match status" value="1"/>
</dbReference>
<feature type="domain" description="Glycosyl transferase family 3 N-terminal" evidence="5">
    <location>
        <begin position="11"/>
        <end position="66"/>
    </location>
</feature>
<accession>A0A317ZGB0</accession>
<dbReference type="UniPathway" id="UPA00035">
    <property type="reaction ID" value="UER00041"/>
</dbReference>
<comment type="subunit">
    <text evidence="3">Homodimer.</text>
</comment>
<keyword evidence="3" id="KW-0822">Tryptophan biosynthesis</keyword>
<protein>
    <recommendedName>
        <fullName evidence="3">Anthranilate phosphoribosyltransferase</fullName>
        <ecNumber evidence="3">2.4.2.18</ecNumber>
    </recommendedName>
</protein>
<dbReference type="Pfam" id="PF02885">
    <property type="entry name" value="Glycos_trans_3N"/>
    <property type="match status" value="1"/>
</dbReference>
<dbReference type="InterPro" id="IPR035902">
    <property type="entry name" value="Nuc_phospho_transferase"/>
</dbReference>
<comment type="cofactor">
    <cofactor evidence="3">
        <name>Mg(2+)</name>
        <dbReference type="ChEBI" id="CHEBI:18420"/>
    </cofactor>
    <text evidence="3">Binds 2 magnesium ions per monomer.</text>
</comment>
<keyword evidence="3" id="KW-0057">Aromatic amino acid biosynthesis</keyword>
<dbReference type="GO" id="GO:0000162">
    <property type="term" value="P:L-tryptophan biosynthetic process"/>
    <property type="evidence" value="ECO:0007669"/>
    <property type="project" value="UniProtKB-UniRule"/>
</dbReference>
<comment type="caution">
    <text evidence="6">The sequence shown here is derived from an EMBL/GenBank/DDBJ whole genome shotgun (WGS) entry which is preliminary data.</text>
</comment>
<feature type="binding site" evidence="3">
    <location>
        <position position="92"/>
    </location>
    <ligand>
        <name>5-phospho-alpha-D-ribose 1-diphosphate</name>
        <dbReference type="ChEBI" id="CHEBI:58017"/>
    </ligand>
</feature>
<feature type="binding site" evidence="3">
    <location>
        <begin position="94"/>
        <end position="97"/>
    </location>
    <ligand>
        <name>5-phospho-alpha-D-ribose 1-diphosphate</name>
        <dbReference type="ChEBI" id="CHEBI:58017"/>
    </ligand>
</feature>
<dbReference type="NCBIfam" id="TIGR01245">
    <property type="entry name" value="trpD"/>
    <property type="match status" value="1"/>
</dbReference>
<evidence type="ECO:0000313" key="6">
    <source>
        <dbReference type="EMBL" id="PXA02968.1"/>
    </source>
</evidence>
<evidence type="ECO:0000256" key="2">
    <source>
        <dbReference type="ARBA" id="ARBA00022679"/>
    </source>
</evidence>
<feature type="binding site" evidence="3">
    <location>
        <position position="84"/>
    </location>
    <ligand>
        <name>anthranilate</name>
        <dbReference type="ChEBI" id="CHEBI:16567"/>
        <label>1</label>
    </ligand>
</feature>
<dbReference type="Gene3D" id="3.40.1030.10">
    <property type="entry name" value="Nucleoside phosphorylase/phosphoribosyltransferase catalytic domain"/>
    <property type="match status" value="1"/>
</dbReference>
<keyword evidence="7" id="KW-1185">Reference proteome</keyword>
<dbReference type="OrthoDB" id="9806430at2"/>
<feature type="binding site" evidence="3">
    <location>
        <begin position="87"/>
        <end position="88"/>
    </location>
    <ligand>
        <name>5-phospho-alpha-D-ribose 1-diphosphate</name>
        <dbReference type="ChEBI" id="CHEBI:58017"/>
    </ligand>
</feature>
<sequence>MDPLERITSLVAAGQNLQPDQAAEAARLMADAEIAQAKKQAFLVAFAAKGETAEEVAAFAGAFRQMAIDPGVEAWADRAIDVCGTGGDGSSTFNISTAVSLIVAAAGVPVFKHGNRSITSKCGSADLLEGLGIRLDLSHEQLRQSLEELNFCFFFAPAFHPAFKEIMPVRKALAAEGQRSIFNLLGPLINPGRPAHQLLGVYAPEWVEPLAGALDALELSAGLVVHGQPEAGRALDELSCAGTNKIAGFGKLSQHSGALSASDAGLPECSFADLAGGEVDENLAILHSLLSGEGDPVPAGLRNSILFNAGAALWAAGEAPDLKAGAEAASTLLEEGRVARWLESAREFNAQFESTDG</sequence>
<feature type="domain" description="Glycosyl transferase family 3" evidence="4">
    <location>
        <begin position="78"/>
        <end position="337"/>
    </location>
</feature>
<dbReference type="SUPFAM" id="SSF52418">
    <property type="entry name" value="Nucleoside phosphorylase/phosphoribosyltransferase catalytic domain"/>
    <property type="match status" value="1"/>
</dbReference>
<keyword evidence="3" id="KW-0460">Magnesium</keyword>
<reference evidence="6 7" key="1">
    <citation type="submission" date="2018-05" db="EMBL/GenBank/DDBJ databases">
        <title>Coraliomargarita sinensis sp. nov., isolated from a marine solar saltern.</title>
        <authorList>
            <person name="Zhou L.Y."/>
        </authorList>
    </citation>
    <scope>NUCLEOTIDE SEQUENCE [LARGE SCALE GENOMIC DNA]</scope>
    <source>
        <strain evidence="6 7">WN38</strain>
    </source>
</reference>
<feature type="binding site" evidence="3">
    <location>
        <position position="237"/>
    </location>
    <ligand>
        <name>Mg(2+)</name>
        <dbReference type="ChEBI" id="CHEBI:18420"/>
        <label>1</label>
    </ligand>
</feature>
<evidence type="ECO:0000256" key="3">
    <source>
        <dbReference type="HAMAP-Rule" id="MF_00211"/>
    </source>
</evidence>
<keyword evidence="2 3" id="KW-0808">Transferase</keyword>
<dbReference type="GO" id="GO:0005829">
    <property type="term" value="C:cytosol"/>
    <property type="evidence" value="ECO:0007669"/>
    <property type="project" value="TreeGrafter"/>
</dbReference>
<feature type="binding site" evidence="3">
    <location>
        <position position="237"/>
    </location>
    <ligand>
        <name>Mg(2+)</name>
        <dbReference type="ChEBI" id="CHEBI:18420"/>
        <label>2</label>
    </ligand>
</feature>
<evidence type="ECO:0000259" key="5">
    <source>
        <dbReference type="Pfam" id="PF02885"/>
    </source>
</evidence>
<dbReference type="InterPro" id="IPR036320">
    <property type="entry name" value="Glycosyl_Trfase_fam3_N_dom_sf"/>
</dbReference>
<comment type="function">
    <text evidence="3">Catalyzes the transfer of the phosphoribosyl group of 5-phosphorylribose-1-pyrophosphate (PRPP) to anthranilate to yield N-(5'-phosphoribosyl)-anthranilate (PRA).</text>
</comment>
<comment type="caution">
    <text evidence="3">Lacks conserved residue(s) required for the propagation of feature annotation.</text>
</comment>
<dbReference type="PANTHER" id="PTHR43285:SF2">
    <property type="entry name" value="ANTHRANILATE PHOSPHORIBOSYLTRANSFERASE"/>
    <property type="match status" value="1"/>
</dbReference>
<dbReference type="PANTHER" id="PTHR43285">
    <property type="entry name" value="ANTHRANILATE PHOSPHORIBOSYLTRANSFERASE"/>
    <property type="match status" value="1"/>
</dbReference>
<feature type="binding site" evidence="3">
    <location>
        <position position="236"/>
    </location>
    <ligand>
        <name>Mg(2+)</name>
        <dbReference type="ChEBI" id="CHEBI:18420"/>
        <label>2</label>
    </ligand>
</feature>
<feature type="binding site" evidence="3">
    <location>
        <position position="115"/>
    </location>
    <ligand>
        <name>anthranilate</name>
        <dbReference type="ChEBI" id="CHEBI:16567"/>
        <label>1</label>
    </ligand>
</feature>
<gene>
    <name evidence="3 6" type="primary">trpD</name>
    <name evidence="6" type="ORF">DDZ13_14370</name>
</gene>
<dbReference type="AlphaFoldDB" id="A0A317ZGB0"/>
<dbReference type="Proteomes" id="UP000247099">
    <property type="component" value="Unassembled WGS sequence"/>
</dbReference>
<evidence type="ECO:0000256" key="1">
    <source>
        <dbReference type="ARBA" id="ARBA00022676"/>
    </source>
</evidence>
<organism evidence="6 7">
    <name type="scientific">Coraliomargarita sinensis</name>
    <dbReference type="NCBI Taxonomy" id="2174842"/>
    <lineage>
        <taxon>Bacteria</taxon>
        <taxon>Pseudomonadati</taxon>
        <taxon>Verrucomicrobiota</taxon>
        <taxon>Opitutia</taxon>
        <taxon>Puniceicoccales</taxon>
        <taxon>Coraliomargaritaceae</taxon>
        <taxon>Coraliomargarita</taxon>
    </lineage>
</organism>
<dbReference type="EC" id="2.4.2.18" evidence="3"/>
<dbReference type="InterPro" id="IPR000312">
    <property type="entry name" value="Glycosyl_Trfase_fam3"/>
</dbReference>
<dbReference type="Pfam" id="PF00591">
    <property type="entry name" value="Glycos_transf_3"/>
    <property type="match status" value="1"/>
</dbReference>
<dbReference type="InterPro" id="IPR017459">
    <property type="entry name" value="Glycosyl_Trfase_fam3_N_dom"/>
</dbReference>
<feature type="binding site" evidence="3">
    <location>
        <position position="170"/>
    </location>
    <ligand>
        <name>anthranilate</name>
        <dbReference type="ChEBI" id="CHEBI:16567"/>
        <label>2</label>
    </ligand>
</feature>
<comment type="similarity">
    <text evidence="3">Belongs to the anthranilate phosphoribosyltransferase family.</text>
</comment>
<feature type="binding site" evidence="3">
    <location>
        <position position="124"/>
    </location>
    <ligand>
        <name>5-phospho-alpha-D-ribose 1-diphosphate</name>
        <dbReference type="ChEBI" id="CHEBI:58017"/>
    </ligand>
</feature>
<keyword evidence="3" id="KW-0479">Metal-binding</keyword>
<dbReference type="EMBL" id="QHJQ01000014">
    <property type="protein sequence ID" value="PXA02968.1"/>
    <property type="molecule type" value="Genomic_DNA"/>
</dbReference>